<organism evidence="1 2">
    <name type="scientific">Dreissena polymorpha</name>
    <name type="common">Zebra mussel</name>
    <name type="synonym">Mytilus polymorpha</name>
    <dbReference type="NCBI Taxonomy" id="45954"/>
    <lineage>
        <taxon>Eukaryota</taxon>
        <taxon>Metazoa</taxon>
        <taxon>Spiralia</taxon>
        <taxon>Lophotrochozoa</taxon>
        <taxon>Mollusca</taxon>
        <taxon>Bivalvia</taxon>
        <taxon>Autobranchia</taxon>
        <taxon>Heteroconchia</taxon>
        <taxon>Euheterodonta</taxon>
        <taxon>Imparidentia</taxon>
        <taxon>Neoheterodontei</taxon>
        <taxon>Myida</taxon>
        <taxon>Dreissenoidea</taxon>
        <taxon>Dreissenidae</taxon>
        <taxon>Dreissena</taxon>
    </lineage>
</organism>
<dbReference type="EMBL" id="JAIWYP010000001">
    <property type="protein sequence ID" value="KAH3878686.1"/>
    <property type="molecule type" value="Genomic_DNA"/>
</dbReference>
<keyword evidence="2" id="KW-1185">Reference proteome</keyword>
<reference evidence="1" key="1">
    <citation type="journal article" date="2019" name="bioRxiv">
        <title>The Genome of the Zebra Mussel, Dreissena polymorpha: A Resource for Invasive Species Research.</title>
        <authorList>
            <person name="McCartney M.A."/>
            <person name="Auch B."/>
            <person name="Kono T."/>
            <person name="Mallez S."/>
            <person name="Zhang Y."/>
            <person name="Obille A."/>
            <person name="Becker A."/>
            <person name="Abrahante J.E."/>
            <person name="Garbe J."/>
            <person name="Badalamenti J.P."/>
            <person name="Herman A."/>
            <person name="Mangelson H."/>
            <person name="Liachko I."/>
            <person name="Sullivan S."/>
            <person name="Sone E.D."/>
            <person name="Koren S."/>
            <person name="Silverstein K.A.T."/>
            <person name="Beckman K.B."/>
            <person name="Gohl D.M."/>
        </authorList>
    </citation>
    <scope>NUCLEOTIDE SEQUENCE</scope>
    <source>
        <strain evidence="1">Duluth1</strain>
        <tissue evidence="1">Whole animal</tissue>
    </source>
</reference>
<reference evidence="1" key="2">
    <citation type="submission" date="2020-11" db="EMBL/GenBank/DDBJ databases">
        <authorList>
            <person name="McCartney M.A."/>
            <person name="Auch B."/>
            <person name="Kono T."/>
            <person name="Mallez S."/>
            <person name="Becker A."/>
            <person name="Gohl D.M."/>
            <person name="Silverstein K.A.T."/>
            <person name="Koren S."/>
            <person name="Bechman K.B."/>
            <person name="Herman A."/>
            <person name="Abrahante J.E."/>
            <person name="Garbe J."/>
        </authorList>
    </citation>
    <scope>NUCLEOTIDE SEQUENCE</scope>
    <source>
        <strain evidence="1">Duluth1</strain>
        <tissue evidence="1">Whole animal</tissue>
    </source>
</reference>
<protein>
    <submittedName>
        <fullName evidence="1">Uncharacterized protein</fullName>
    </submittedName>
</protein>
<evidence type="ECO:0000313" key="2">
    <source>
        <dbReference type="Proteomes" id="UP000828390"/>
    </source>
</evidence>
<proteinExistence type="predicted"/>
<gene>
    <name evidence="1" type="ORF">DPMN_002584</name>
</gene>
<accession>A0A9D4RRD2</accession>
<dbReference type="AlphaFoldDB" id="A0A9D4RRD2"/>
<sequence>MIHGWLMRLMVRLLSHFHVAIFRYRNDQRLGPLIGPLLLFWKSAVIVPGVASPLCLMSLGGTLATLDFHAFRLLTASCNLCL</sequence>
<name>A0A9D4RRD2_DREPO</name>
<comment type="caution">
    <text evidence="1">The sequence shown here is derived from an EMBL/GenBank/DDBJ whole genome shotgun (WGS) entry which is preliminary data.</text>
</comment>
<evidence type="ECO:0000313" key="1">
    <source>
        <dbReference type="EMBL" id="KAH3878686.1"/>
    </source>
</evidence>
<dbReference type="Proteomes" id="UP000828390">
    <property type="component" value="Unassembled WGS sequence"/>
</dbReference>